<dbReference type="FunFam" id="1.10.10.10:FF:000057">
    <property type="entry name" value="Heat shock transcription factor 1"/>
    <property type="match status" value="1"/>
</dbReference>
<comment type="function">
    <text evidence="10">DNA-binding protein that specifically binds heat shock promoter elements (HSE) and activates transcription.</text>
</comment>
<sequence length="412" mass="46624">MGQANMDFGNMNSNYVPRVEIPACVKEEPLVYLDEEYDPFANAGTGSGGAVSGGDGEFFDAPKPIEGLHEVGPPPFLKKTFEMVDDPETDSVISWSSTCTSFVVWDPHKFSRDLLPKHFKHNNFSSFVRQLNTYRFRKVDSDRWEFANEEFQKGKKHLLKNIKRRKQNTQMLHHHGAGQPWLDGSKYGSESEIQKLRNDQNMLRMELLRMKQQQLNTEKYLATIKERLRTTETKQNYMALFLAKAFKNPTFVQYLVEKLQLKKSLAGGGAPAKRRRLAGPDQSCDNRKVDTAANGMPAVDVKSRTPQHQEELTTIDPEVRTLFSPENESDSPVQDQPGTSSSNTAAAETGSENFILWEKLMEDDMIYEDGPETSKSQAEIVLELEDLISKPTNWATHFKGLVDQTHCPGLTA</sequence>
<evidence type="ECO:0000256" key="13">
    <source>
        <dbReference type="SAM" id="MobiDB-lite"/>
    </source>
</evidence>
<evidence type="ECO:0000256" key="10">
    <source>
        <dbReference type="ARBA" id="ARBA00055747"/>
    </source>
</evidence>
<feature type="compositionally biased region" description="Polar residues" evidence="13">
    <location>
        <begin position="324"/>
        <end position="349"/>
    </location>
</feature>
<keyword evidence="3" id="KW-0597">Phosphoprotein</keyword>
<keyword evidence="4" id="KW-0805">Transcription regulation</keyword>
<dbReference type="PANTHER" id="PTHR10015">
    <property type="entry name" value="HEAT SHOCK TRANSCRIPTION FACTOR"/>
    <property type="match status" value="1"/>
</dbReference>
<evidence type="ECO:0000313" key="16">
    <source>
        <dbReference type="Proteomes" id="UP001161247"/>
    </source>
</evidence>
<evidence type="ECO:0000313" key="15">
    <source>
        <dbReference type="EMBL" id="CAI9100614.1"/>
    </source>
</evidence>
<dbReference type="GO" id="GO:0006357">
    <property type="term" value="P:regulation of transcription by RNA polymerase II"/>
    <property type="evidence" value="ECO:0007669"/>
    <property type="project" value="TreeGrafter"/>
</dbReference>
<dbReference type="GO" id="GO:0005634">
    <property type="term" value="C:nucleus"/>
    <property type="evidence" value="ECO:0007669"/>
    <property type="project" value="UniProtKB-SubCell"/>
</dbReference>
<evidence type="ECO:0000256" key="6">
    <source>
        <dbReference type="ARBA" id="ARBA00023125"/>
    </source>
</evidence>
<evidence type="ECO:0000256" key="3">
    <source>
        <dbReference type="ARBA" id="ARBA00022553"/>
    </source>
</evidence>
<dbReference type="Proteomes" id="UP001161247">
    <property type="component" value="Chromosome 3"/>
</dbReference>
<comment type="subcellular location">
    <subcellularLocation>
        <location evidence="1">Nucleus</location>
    </subcellularLocation>
</comment>
<evidence type="ECO:0000256" key="7">
    <source>
        <dbReference type="ARBA" id="ARBA00023159"/>
    </source>
</evidence>
<dbReference type="PRINTS" id="PR00056">
    <property type="entry name" value="HSFDOMAIN"/>
</dbReference>
<feature type="domain" description="HSF-type DNA-binding" evidence="14">
    <location>
        <begin position="115"/>
        <end position="139"/>
    </location>
</feature>
<dbReference type="SMART" id="SM00415">
    <property type="entry name" value="HSF"/>
    <property type="match status" value="1"/>
</dbReference>
<gene>
    <name evidence="15" type="ORF">OLC1_LOCUS10397</name>
</gene>
<dbReference type="AlphaFoldDB" id="A0AAV1D0S3"/>
<feature type="region of interest" description="Disordered" evidence="13">
    <location>
        <begin position="265"/>
        <end position="349"/>
    </location>
</feature>
<evidence type="ECO:0000256" key="4">
    <source>
        <dbReference type="ARBA" id="ARBA00023015"/>
    </source>
</evidence>
<dbReference type="InterPro" id="IPR000232">
    <property type="entry name" value="HSF_DNA-bd"/>
</dbReference>
<reference evidence="15" key="1">
    <citation type="submission" date="2023-03" db="EMBL/GenBank/DDBJ databases">
        <authorList>
            <person name="Julca I."/>
        </authorList>
    </citation>
    <scope>NUCLEOTIDE SEQUENCE</scope>
</reference>
<dbReference type="SUPFAM" id="SSF46785">
    <property type="entry name" value="Winged helix' DNA-binding domain"/>
    <property type="match status" value="1"/>
</dbReference>
<organism evidence="15 16">
    <name type="scientific">Oldenlandia corymbosa var. corymbosa</name>
    <dbReference type="NCBI Taxonomy" id="529605"/>
    <lineage>
        <taxon>Eukaryota</taxon>
        <taxon>Viridiplantae</taxon>
        <taxon>Streptophyta</taxon>
        <taxon>Embryophyta</taxon>
        <taxon>Tracheophyta</taxon>
        <taxon>Spermatophyta</taxon>
        <taxon>Magnoliopsida</taxon>
        <taxon>eudicotyledons</taxon>
        <taxon>Gunneridae</taxon>
        <taxon>Pentapetalae</taxon>
        <taxon>asterids</taxon>
        <taxon>lamiids</taxon>
        <taxon>Gentianales</taxon>
        <taxon>Rubiaceae</taxon>
        <taxon>Rubioideae</taxon>
        <taxon>Spermacoceae</taxon>
        <taxon>Hedyotis-Oldenlandia complex</taxon>
        <taxon>Oldenlandia</taxon>
    </lineage>
</organism>
<dbReference type="GO" id="GO:0003700">
    <property type="term" value="F:DNA-binding transcription factor activity"/>
    <property type="evidence" value="ECO:0007669"/>
    <property type="project" value="InterPro"/>
</dbReference>
<keyword evidence="6" id="KW-0238">DNA-binding</keyword>
<comment type="similarity">
    <text evidence="2 12">Belongs to the HSF family.</text>
</comment>
<protein>
    <recommendedName>
        <fullName evidence="11">Heat stress transcription factor</fullName>
    </recommendedName>
</protein>
<dbReference type="PANTHER" id="PTHR10015:SF448">
    <property type="entry name" value="HEAT STRESS TRANSCRIPTION FACTOR A-7A-LIKE"/>
    <property type="match status" value="1"/>
</dbReference>
<dbReference type="Gene3D" id="1.10.10.10">
    <property type="entry name" value="Winged helix-like DNA-binding domain superfamily/Winged helix DNA-binding domain"/>
    <property type="match status" value="1"/>
</dbReference>
<keyword evidence="9" id="KW-0539">Nucleus</keyword>
<evidence type="ECO:0000259" key="14">
    <source>
        <dbReference type="PROSITE" id="PS00434"/>
    </source>
</evidence>
<name>A0AAV1D0S3_OLDCO</name>
<dbReference type="InterPro" id="IPR036388">
    <property type="entry name" value="WH-like_DNA-bd_sf"/>
</dbReference>
<evidence type="ECO:0000256" key="5">
    <source>
        <dbReference type="ARBA" id="ARBA00023016"/>
    </source>
</evidence>
<keyword evidence="5" id="KW-0346">Stress response</keyword>
<evidence type="ECO:0000256" key="12">
    <source>
        <dbReference type="RuleBase" id="RU004020"/>
    </source>
</evidence>
<evidence type="ECO:0000256" key="9">
    <source>
        <dbReference type="ARBA" id="ARBA00023242"/>
    </source>
</evidence>
<keyword evidence="8" id="KW-0804">Transcription</keyword>
<feature type="compositionally biased region" description="Basic and acidic residues" evidence="13">
    <location>
        <begin position="301"/>
        <end position="311"/>
    </location>
</feature>
<keyword evidence="7" id="KW-0010">Activator</keyword>
<evidence type="ECO:0000256" key="8">
    <source>
        <dbReference type="ARBA" id="ARBA00023163"/>
    </source>
</evidence>
<evidence type="ECO:0000256" key="1">
    <source>
        <dbReference type="ARBA" id="ARBA00004123"/>
    </source>
</evidence>
<dbReference type="GO" id="GO:0034605">
    <property type="term" value="P:cellular response to heat"/>
    <property type="evidence" value="ECO:0007669"/>
    <property type="project" value="TreeGrafter"/>
</dbReference>
<proteinExistence type="inferred from homology"/>
<evidence type="ECO:0000256" key="11">
    <source>
        <dbReference type="ARBA" id="ARBA00081483"/>
    </source>
</evidence>
<dbReference type="GO" id="GO:0000978">
    <property type="term" value="F:RNA polymerase II cis-regulatory region sequence-specific DNA binding"/>
    <property type="evidence" value="ECO:0007669"/>
    <property type="project" value="TreeGrafter"/>
</dbReference>
<dbReference type="EMBL" id="OX459120">
    <property type="protein sequence ID" value="CAI9100614.1"/>
    <property type="molecule type" value="Genomic_DNA"/>
</dbReference>
<dbReference type="PROSITE" id="PS00434">
    <property type="entry name" value="HSF_DOMAIN"/>
    <property type="match status" value="1"/>
</dbReference>
<dbReference type="InterPro" id="IPR036390">
    <property type="entry name" value="WH_DNA-bd_sf"/>
</dbReference>
<accession>A0AAV1D0S3</accession>
<evidence type="ECO:0000256" key="2">
    <source>
        <dbReference type="ARBA" id="ARBA00006403"/>
    </source>
</evidence>
<keyword evidence="16" id="KW-1185">Reference proteome</keyword>
<dbReference type="Pfam" id="PF00447">
    <property type="entry name" value="HSF_DNA-bind"/>
    <property type="match status" value="1"/>
</dbReference>